<keyword evidence="4" id="KW-0853">WD repeat</keyword>
<evidence type="ECO:0000256" key="2">
    <source>
        <dbReference type="ARBA" id="ARBA00023242"/>
    </source>
</evidence>
<evidence type="ECO:0000313" key="7">
    <source>
        <dbReference type="EMBL" id="SAM07168.1"/>
    </source>
</evidence>
<comment type="subcellular location">
    <subcellularLocation>
        <location evidence="1">Nucleus</location>
    </subcellularLocation>
</comment>
<dbReference type="Pfam" id="PF04003">
    <property type="entry name" value="Utp12"/>
    <property type="match status" value="1"/>
</dbReference>
<reference evidence="7" key="1">
    <citation type="submission" date="2016-04" db="EMBL/GenBank/DDBJ databases">
        <authorList>
            <person name="Evans L.H."/>
            <person name="Alamgir A."/>
            <person name="Owens N."/>
            <person name="Weber N.D."/>
            <person name="Virtaneva K."/>
            <person name="Barbian K."/>
            <person name="Babar A."/>
            <person name="Rosenke K."/>
        </authorList>
    </citation>
    <scope>NUCLEOTIDE SEQUENCE [LARGE SCALE GENOMIC DNA]</scope>
    <source>
        <strain evidence="7">CBS 101.48</strain>
    </source>
</reference>
<feature type="region of interest" description="Disordered" evidence="5">
    <location>
        <begin position="451"/>
        <end position="475"/>
    </location>
</feature>
<evidence type="ECO:0000256" key="3">
    <source>
        <dbReference type="ARBA" id="ARBA00038335"/>
    </source>
</evidence>
<dbReference type="InterPro" id="IPR001680">
    <property type="entry name" value="WD40_rpt"/>
</dbReference>
<dbReference type="InterPro" id="IPR007148">
    <property type="entry name" value="SSU_processome_Utp12"/>
</dbReference>
<evidence type="ECO:0000256" key="5">
    <source>
        <dbReference type="SAM" id="MobiDB-lite"/>
    </source>
</evidence>
<proteinExistence type="inferred from homology"/>
<sequence>MGKPTFAPNPETSASITSASSASGILLSGFDNSAAAEHFALITHGLDRHRLRIFNVRSGTVNNDYTADDKERFTCLSWGNIRADGGLGQVDNRVRKRKASSTLTKVVVMGTQSGTIIMFSLGHGDIVKRLANVHTQPITDFVLNKAGTKGYSIAEDNYIVEWNIEEGQEIRKWKADAKNVRRLRLSHCETKLATAGHTISLWNLGDRKVIKKYTGHASAVMGLVFSQQDDILVSFAEDDRYINVWDAQTNNTNTNSITALTLEDNTQHIHFSSVEPSVLAVSEDGTCGVWQNAASTLSIRNGPPRRKIMRGAMTRSADTNISVTASQDDETRIPIISARFVSDYNGRSIMIARGSSIKPMFEVVPYINEESGAILENINLSRQLITNYLIEDSSLAASNLKKTSKSYDESKVKVVGNTDFTIHTSASLTDNDVRPNAADLTIEEKLEAMELAEQNDESNSPDLSKKKKTKGKSATVTTQSLQTALVQALHSKDSALLEGCLRQRNPEVIAATVRRFPTAYVIPLLLQLIDKFQEKPVRAQEIMDWIRPVLQIHTAYLMTVPDLVKKLSNFYQAMDTRVSVLPKLLTLNGRLDIVTTQIDSRAHKLGSLNQHTVKDEKPRSVYVEQVSDDEAEPSDDEEDGDSMDVDGEDEDTTDLGYSDISDDDGLEMDSDDEDSDME</sequence>
<evidence type="ECO:0000313" key="8">
    <source>
        <dbReference type="Proteomes" id="UP000078561"/>
    </source>
</evidence>
<feature type="repeat" description="WD" evidence="4">
    <location>
        <begin position="213"/>
        <end position="255"/>
    </location>
</feature>
<keyword evidence="2" id="KW-0539">Nucleus</keyword>
<dbReference type="Gene3D" id="2.130.10.10">
    <property type="entry name" value="YVTN repeat-like/Quinoprotein amine dehydrogenase"/>
    <property type="match status" value="1"/>
</dbReference>
<gene>
    <name evidence="7" type="primary">ABSGL_12807.1 scaffold 13518</name>
</gene>
<dbReference type="InterPro" id="IPR052414">
    <property type="entry name" value="U3_snoRNA-assoc_WDR"/>
</dbReference>
<dbReference type="EMBL" id="LT554731">
    <property type="protein sequence ID" value="SAM07168.1"/>
    <property type="molecule type" value="Genomic_DNA"/>
</dbReference>
<accession>A0A168RNA6</accession>
<dbReference type="SMART" id="SM00320">
    <property type="entry name" value="WD40"/>
    <property type="match status" value="4"/>
</dbReference>
<dbReference type="InterPro" id="IPR015943">
    <property type="entry name" value="WD40/YVTN_repeat-like_dom_sf"/>
</dbReference>
<dbReference type="AlphaFoldDB" id="A0A168RNA6"/>
<dbReference type="SUPFAM" id="SSF50978">
    <property type="entry name" value="WD40 repeat-like"/>
    <property type="match status" value="1"/>
</dbReference>
<feature type="compositionally biased region" description="Acidic residues" evidence="5">
    <location>
        <begin position="660"/>
        <end position="678"/>
    </location>
</feature>
<dbReference type="GO" id="GO:0005730">
    <property type="term" value="C:nucleolus"/>
    <property type="evidence" value="ECO:0007669"/>
    <property type="project" value="TreeGrafter"/>
</dbReference>
<dbReference type="FunCoup" id="A0A168RNA6">
    <property type="interactions" value="641"/>
</dbReference>
<feature type="domain" description="Small-subunit processome Utp12" evidence="6">
    <location>
        <begin position="493"/>
        <end position="595"/>
    </location>
</feature>
<dbReference type="PANTHER" id="PTHR44267">
    <property type="entry name" value="WD REPEAT-CONTAINING PROTEIN 43"/>
    <property type="match status" value="1"/>
</dbReference>
<dbReference type="OrthoDB" id="30195at2759"/>
<evidence type="ECO:0000259" key="6">
    <source>
        <dbReference type="Pfam" id="PF04003"/>
    </source>
</evidence>
<dbReference type="OMA" id="WVKWCLI"/>
<dbReference type="GO" id="GO:0000462">
    <property type="term" value="P:maturation of SSU-rRNA from tricistronic rRNA transcript (SSU-rRNA, 5.8S rRNA, LSU-rRNA)"/>
    <property type="evidence" value="ECO:0007669"/>
    <property type="project" value="TreeGrafter"/>
</dbReference>
<organism evidence="7">
    <name type="scientific">Absidia glauca</name>
    <name type="common">Pin mould</name>
    <dbReference type="NCBI Taxonomy" id="4829"/>
    <lineage>
        <taxon>Eukaryota</taxon>
        <taxon>Fungi</taxon>
        <taxon>Fungi incertae sedis</taxon>
        <taxon>Mucoromycota</taxon>
        <taxon>Mucoromycotina</taxon>
        <taxon>Mucoromycetes</taxon>
        <taxon>Mucorales</taxon>
        <taxon>Cunninghamellaceae</taxon>
        <taxon>Absidia</taxon>
    </lineage>
</organism>
<dbReference type="Pfam" id="PF00400">
    <property type="entry name" value="WD40"/>
    <property type="match status" value="1"/>
</dbReference>
<dbReference type="PROSITE" id="PS50082">
    <property type="entry name" value="WD_REPEATS_2"/>
    <property type="match status" value="1"/>
</dbReference>
<evidence type="ECO:0000256" key="4">
    <source>
        <dbReference type="PROSITE-ProRule" id="PRU00221"/>
    </source>
</evidence>
<dbReference type="STRING" id="4829.A0A168RNA6"/>
<name>A0A168RNA6_ABSGL</name>
<comment type="similarity">
    <text evidence="3">Belongs to the UTP5 family.</text>
</comment>
<feature type="compositionally biased region" description="Acidic residues" evidence="5">
    <location>
        <begin position="626"/>
        <end position="653"/>
    </location>
</feature>
<dbReference type="InterPro" id="IPR036322">
    <property type="entry name" value="WD40_repeat_dom_sf"/>
</dbReference>
<dbReference type="InParanoid" id="A0A168RNA6"/>
<evidence type="ECO:0000256" key="1">
    <source>
        <dbReference type="ARBA" id="ARBA00004123"/>
    </source>
</evidence>
<dbReference type="PANTHER" id="PTHR44267:SF1">
    <property type="entry name" value="WD REPEAT-CONTAINING PROTEIN 43"/>
    <property type="match status" value="1"/>
</dbReference>
<dbReference type="Proteomes" id="UP000078561">
    <property type="component" value="Unassembled WGS sequence"/>
</dbReference>
<feature type="region of interest" description="Disordered" evidence="5">
    <location>
        <begin position="609"/>
        <end position="678"/>
    </location>
</feature>
<protein>
    <recommendedName>
        <fullName evidence="6">Small-subunit processome Utp12 domain-containing protein</fullName>
    </recommendedName>
</protein>
<keyword evidence="8" id="KW-1185">Reference proteome</keyword>